<evidence type="ECO:0000313" key="2">
    <source>
        <dbReference type="EMBL" id="CAA9331771.1"/>
    </source>
</evidence>
<evidence type="ECO:0000256" key="1">
    <source>
        <dbReference type="SAM" id="MobiDB-lite"/>
    </source>
</evidence>
<feature type="non-terminal residue" evidence="2">
    <location>
        <position position="293"/>
    </location>
</feature>
<sequence length="293" mass="30667">DHRPGPPVAARGRPRPVPARRLRRARAGLEQRRGGRAQRRARPSRAGRAGSGGRQRGRAGGVRGAGAGRDAVRALPAQAVVGVRDGDAPSAHRRGPGRAPLPGREVHAVDGVREVRGQARSGLAPGRAVHPDPGPVAHGRLDRARRRHRAQRLPVGAAGIAPAGGALPPAGAAGRALRLLPGGSPLPLPRRGRRRLGGGGGRRRAVRRLPPAPLPAQHRGARAAAGARAPLHERRLAAPVGPAGGRADRDDGLPRRRARRRDGPVRLVADRRPVARRGASRRPRRVRATGGVV</sequence>
<feature type="compositionally biased region" description="Basic and acidic residues" evidence="1">
    <location>
        <begin position="261"/>
        <end position="273"/>
    </location>
</feature>
<proteinExistence type="predicted"/>
<organism evidence="2">
    <name type="scientific">uncultured Frankineae bacterium</name>
    <dbReference type="NCBI Taxonomy" id="437475"/>
    <lineage>
        <taxon>Bacteria</taxon>
        <taxon>Bacillati</taxon>
        <taxon>Actinomycetota</taxon>
        <taxon>Actinomycetes</taxon>
        <taxon>Frankiales</taxon>
        <taxon>environmental samples</taxon>
    </lineage>
</organism>
<feature type="compositionally biased region" description="Basic residues" evidence="1">
    <location>
        <begin position="34"/>
        <end position="45"/>
    </location>
</feature>
<feature type="region of interest" description="Disordered" evidence="1">
    <location>
        <begin position="1"/>
        <end position="110"/>
    </location>
</feature>
<feature type="compositionally biased region" description="Basic residues" evidence="1">
    <location>
        <begin position="274"/>
        <end position="287"/>
    </location>
</feature>
<feature type="non-terminal residue" evidence="2">
    <location>
        <position position="1"/>
    </location>
</feature>
<gene>
    <name evidence="2" type="ORF">AVDCRST_MAG07-1817</name>
</gene>
<accession>A0A6J4LES8</accession>
<reference evidence="2" key="1">
    <citation type="submission" date="2020-02" db="EMBL/GenBank/DDBJ databases">
        <authorList>
            <person name="Meier V. D."/>
        </authorList>
    </citation>
    <scope>NUCLEOTIDE SEQUENCE</scope>
    <source>
        <strain evidence="2">AVDCRST_MAG07</strain>
    </source>
</reference>
<protein>
    <submittedName>
        <fullName evidence="2">Uncharacterized protein</fullName>
    </submittedName>
</protein>
<dbReference type="EMBL" id="CADCUB010000093">
    <property type="protein sequence ID" value="CAA9331771.1"/>
    <property type="molecule type" value="Genomic_DNA"/>
</dbReference>
<feature type="compositionally biased region" description="Gly residues" evidence="1">
    <location>
        <begin position="49"/>
        <end position="67"/>
    </location>
</feature>
<feature type="region of interest" description="Disordered" evidence="1">
    <location>
        <begin position="181"/>
        <end position="293"/>
    </location>
</feature>
<feature type="compositionally biased region" description="Basic residues" evidence="1">
    <location>
        <begin position="190"/>
        <end position="207"/>
    </location>
</feature>
<name>A0A6J4LES8_9ACTN</name>
<dbReference type="AlphaFoldDB" id="A0A6J4LES8"/>
<feature type="compositionally biased region" description="Basic residues" evidence="1">
    <location>
        <begin position="12"/>
        <end position="26"/>
    </location>
</feature>